<dbReference type="Gene3D" id="1.20.58.840">
    <property type="match status" value="1"/>
</dbReference>
<dbReference type="EMBL" id="POUA01000397">
    <property type="protein sequence ID" value="PZG28575.1"/>
    <property type="molecule type" value="Genomic_DNA"/>
</dbReference>
<gene>
    <name evidence="2" type="ORF">C1I98_32745</name>
</gene>
<dbReference type="Proteomes" id="UP000248544">
    <property type="component" value="Unassembled WGS sequence"/>
</dbReference>
<dbReference type="InterPro" id="IPR011009">
    <property type="entry name" value="Kinase-like_dom_sf"/>
</dbReference>
<organism evidence="2 3">
    <name type="scientific">Spongiactinospora gelatinilytica</name>
    <dbReference type="NCBI Taxonomy" id="2666298"/>
    <lineage>
        <taxon>Bacteria</taxon>
        <taxon>Bacillati</taxon>
        <taxon>Actinomycetota</taxon>
        <taxon>Actinomycetes</taxon>
        <taxon>Streptosporangiales</taxon>
        <taxon>Streptosporangiaceae</taxon>
        <taxon>Spongiactinospora</taxon>
    </lineage>
</organism>
<reference evidence="2 3" key="1">
    <citation type="submission" date="2018-01" db="EMBL/GenBank/DDBJ databases">
        <title>Draft genome sequence of Sphaerisporangium sp. 7K107.</title>
        <authorList>
            <person name="Sahin N."/>
            <person name="Saygin H."/>
            <person name="Ay H."/>
        </authorList>
    </citation>
    <scope>NUCLEOTIDE SEQUENCE [LARGE SCALE GENOMIC DNA]</scope>
    <source>
        <strain evidence="2 3">7K107</strain>
    </source>
</reference>
<dbReference type="AlphaFoldDB" id="A0A2W2FJ12"/>
<name>A0A2W2FJ12_9ACTN</name>
<proteinExistence type="predicted"/>
<sequence>MTISAGDGVLTGAVAALQRACRAAGLDPTGARLMRSFASTVYHLPEERVVVRLAEPTPGKYDRLVASLRVTRWLAEHGYPATRPLDVRQPVAEEGSLVTFWHHEEDEGDRHDPAALGPMLRRLHDLPPVPFELPVYDPFGPVRAAIAACRVLGVGDRGWLLDRCSALAETYYERLRFTLPYGLIHGDAHRGNLIRASGRLLLCDWDSVSAGPREIDLVPTLQGARFGYTAAQRAAFCRSYGHDVREWEGYGVLREMRELRTLTAVLRNAHRDPGAADILSFRLASLRAGDDRQWQPF</sequence>
<dbReference type="SUPFAM" id="SSF56112">
    <property type="entry name" value="Protein kinase-like (PK-like)"/>
    <property type="match status" value="1"/>
</dbReference>
<dbReference type="RefSeq" id="WP_111171225.1">
    <property type="nucleotide sequence ID" value="NZ_POUA01000397.1"/>
</dbReference>
<protein>
    <submittedName>
        <fullName evidence="2">Phosphotransferase</fullName>
    </submittedName>
</protein>
<dbReference type="Gene3D" id="1.10.510.10">
    <property type="entry name" value="Transferase(Phosphotransferase) domain 1"/>
    <property type="match status" value="1"/>
</dbReference>
<evidence type="ECO:0000313" key="2">
    <source>
        <dbReference type="EMBL" id="PZG28575.1"/>
    </source>
</evidence>
<accession>A0A2W2FJ12</accession>
<dbReference type="Pfam" id="PF01636">
    <property type="entry name" value="APH"/>
    <property type="match status" value="1"/>
</dbReference>
<feature type="domain" description="Aminoglycoside phosphotransferase" evidence="1">
    <location>
        <begin position="41"/>
        <end position="248"/>
    </location>
</feature>
<evidence type="ECO:0000313" key="3">
    <source>
        <dbReference type="Proteomes" id="UP000248544"/>
    </source>
</evidence>
<keyword evidence="3" id="KW-1185">Reference proteome</keyword>
<comment type="caution">
    <text evidence="2">The sequence shown here is derived from an EMBL/GenBank/DDBJ whole genome shotgun (WGS) entry which is preliminary data.</text>
</comment>
<dbReference type="GO" id="GO:0016740">
    <property type="term" value="F:transferase activity"/>
    <property type="evidence" value="ECO:0007669"/>
    <property type="project" value="UniProtKB-KW"/>
</dbReference>
<evidence type="ECO:0000259" key="1">
    <source>
        <dbReference type="Pfam" id="PF01636"/>
    </source>
</evidence>
<keyword evidence="2" id="KW-0808">Transferase</keyword>
<dbReference type="InterPro" id="IPR002575">
    <property type="entry name" value="Aminoglycoside_PTrfase"/>
</dbReference>